<gene>
    <name evidence="2" type="ORF">Ctob_014310</name>
</gene>
<evidence type="ECO:0000313" key="3">
    <source>
        <dbReference type="Proteomes" id="UP000037460"/>
    </source>
</evidence>
<protein>
    <recommendedName>
        <fullName evidence="4">Rubisco accumulation factor 1 C-terminal domain-containing protein</fullName>
    </recommendedName>
</protein>
<name>A0A0M0K3Q0_9EUKA</name>
<evidence type="ECO:0008006" key="4">
    <source>
        <dbReference type="Google" id="ProtNLM"/>
    </source>
</evidence>
<feature type="region of interest" description="Disordered" evidence="1">
    <location>
        <begin position="1"/>
        <end position="34"/>
    </location>
</feature>
<dbReference type="AlphaFoldDB" id="A0A0M0K3Q0"/>
<dbReference type="EMBL" id="JWZX01001628">
    <property type="protein sequence ID" value="KOO32998.1"/>
    <property type="molecule type" value="Genomic_DNA"/>
</dbReference>
<evidence type="ECO:0000256" key="1">
    <source>
        <dbReference type="SAM" id="MobiDB-lite"/>
    </source>
</evidence>
<proteinExistence type="predicted"/>
<evidence type="ECO:0000313" key="2">
    <source>
        <dbReference type="EMBL" id="KOO32998.1"/>
    </source>
</evidence>
<organism evidence="2 3">
    <name type="scientific">Chrysochromulina tobinii</name>
    <dbReference type="NCBI Taxonomy" id="1460289"/>
    <lineage>
        <taxon>Eukaryota</taxon>
        <taxon>Haptista</taxon>
        <taxon>Haptophyta</taxon>
        <taxon>Prymnesiophyceae</taxon>
        <taxon>Prymnesiales</taxon>
        <taxon>Chrysochromulinaceae</taxon>
        <taxon>Chrysochromulina</taxon>
    </lineage>
</organism>
<accession>A0A0M0K3Q0</accession>
<comment type="caution">
    <text evidence="2">The sequence shown here is derived from an EMBL/GenBank/DDBJ whole genome shotgun (WGS) entry which is preliminary data.</text>
</comment>
<feature type="compositionally biased region" description="Polar residues" evidence="1">
    <location>
        <begin position="10"/>
        <end position="31"/>
    </location>
</feature>
<sequence>MRVRERESAFLQNGHLSSMATGPRVDSTSLPRSGSSGFSFSARASVREVQPSTMLSLAACSLLALVLDGSTPVCTQAAAARRAATPAMNVFDIDPTTYNPEKGGLSQTIANTLRSPRPEGSHSTGYRFMPLSTVSKDSAPALVCLAGFFPGLSTDDLLRPQPLPFPPPGTWNYHVLTGEACSSGVVCLPGSALLDSHPDTVGVVCASTALGIEFPDRSEHEVIALIDRGDVATLDRREFDNQAFYAFGDEEGRVQIRWIAEVPAGWRILGRLLYAQMPFVSRAGTNRGFAENDDEFEF</sequence>
<dbReference type="Proteomes" id="UP000037460">
    <property type="component" value="Unassembled WGS sequence"/>
</dbReference>
<keyword evidence="3" id="KW-1185">Reference proteome</keyword>
<reference evidence="3" key="1">
    <citation type="journal article" date="2015" name="PLoS Genet.">
        <title>Genome Sequence and Transcriptome Analyses of Chrysochromulina tobin: Metabolic Tools for Enhanced Algal Fitness in the Prominent Order Prymnesiales (Haptophyceae).</title>
        <authorList>
            <person name="Hovde B.T."/>
            <person name="Deodato C.R."/>
            <person name="Hunsperger H.M."/>
            <person name="Ryken S.A."/>
            <person name="Yost W."/>
            <person name="Jha R.K."/>
            <person name="Patterson J."/>
            <person name="Monnat R.J. Jr."/>
            <person name="Barlow S.B."/>
            <person name="Starkenburg S.R."/>
            <person name="Cattolico R.A."/>
        </authorList>
    </citation>
    <scope>NUCLEOTIDE SEQUENCE</scope>
    <source>
        <strain evidence="3">CCMP291</strain>
    </source>
</reference>